<dbReference type="STRING" id="471704.A0A195DP65"/>
<name>A0A195DP65_9HYME</name>
<evidence type="ECO:0000313" key="2">
    <source>
        <dbReference type="Proteomes" id="UP000078492"/>
    </source>
</evidence>
<dbReference type="AlphaFoldDB" id="A0A195DP65"/>
<evidence type="ECO:0008006" key="3">
    <source>
        <dbReference type="Google" id="ProtNLM"/>
    </source>
</evidence>
<protein>
    <recommendedName>
        <fullName evidence="3">Transposase Helix-turn-helix domain-containing protein</fullName>
    </recommendedName>
</protein>
<dbReference type="Proteomes" id="UP000078492">
    <property type="component" value="Unassembled WGS sequence"/>
</dbReference>
<dbReference type="EMBL" id="KQ980662">
    <property type="protein sequence ID" value="KYN14663.1"/>
    <property type="molecule type" value="Genomic_DNA"/>
</dbReference>
<keyword evidence="2" id="KW-1185">Reference proteome</keyword>
<accession>A0A195DP65</accession>
<organism evidence="1 2">
    <name type="scientific">Trachymyrmex cornetzi</name>
    <dbReference type="NCBI Taxonomy" id="471704"/>
    <lineage>
        <taxon>Eukaryota</taxon>
        <taxon>Metazoa</taxon>
        <taxon>Ecdysozoa</taxon>
        <taxon>Arthropoda</taxon>
        <taxon>Hexapoda</taxon>
        <taxon>Insecta</taxon>
        <taxon>Pterygota</taxon>
        <taxon>Neoptera</taxon>
        <taxon>Endopterygota</taxon>
        <taxon>Hymenoptera</taxon>
        <taxon>Apocrita</taxon>
        <taxon>Aculeata</taxon>
        <taxon>Formicoidea</taxon>
        <taxon>Formicidae</taxon>
        <taxon>Myrmicinae</taxon>
        <taxon>Trachymyrmex</taxon>
    </lineage>
</organism>
<reference evidence="1 2" key="1">
    <citation type="submission" date="2015-09" db="EMBL/GenBank/DDBJ databases">
        <title>Trachymyrmex cornetzi WGS genome.</title>
        <authorList>
            <person name="Nygaard S."/>
            <person name="Hu H."/>
            <person name="Boomsma J."/>
            <person name="Zhang G."/>
        </authorList>
    </citation>
    <scope>NUCLEOTIDE SEQUENCE [LARGE SCALE GENOMIC DNA]</scope>
    <source>
        <strain evidence="1">Tcor2-1</strain>
        <tissue evidence="1">Whole body</tissue>
    </source>
</reference>
<evidence type="ECO:0000313" key="1">
    <source>
        <dbReference type="EMBL" id="KYN14663.1"/>
    </source>
</evidence>
<sequence>MFFRYTRMSHQSFERLLQLLQPYLMKQSCRALSPEHRLLIALRFFGTGDQTSSIALDFRVGESTVRMVNKEVCSITVN</sequence>
<gene>
    <name evidence="1" type="ORF">ALC57_13077</name>
</gene>
<proteinExistence type="predicted"/>